<protein>
    <recommendedName>
        <fullName evidence="10">Probable inosine/xanthosine triphosphatase</fullName>
        <shortName evidence="10">ITPase/XTPase</shortName>
        <ecNumber evidence="10">3.6.1.73</ecNumber>
    </recommendedName>
    <alternativeName>
        <fullName evidence="10">Non-canonical purine NTP phosphatase</fullName>
    </alternativeName>
    <alternativeName>
        <fullName evidence="10">Non-standard purine NTP phosphatase</fullName>
    </alternativeName>
    <alternativeName>
        <fullName evidence="10">Nucleoside-triphosphate phosphatase</fullName>
        <shortName evidence="10">NTPase</shortName>
    </alternativeName>
</protein>
<dbReference type="GO" id="GO:0009117">
    <property type="term" value="P:nucleotide metabolic process"/>
    <property type="evidence" value="ECO:0007669"/>
    <property type="project" value="UniProtKB-KW"/>
</dbReference>
<dbReference type="Gene3D" id="3.90.950.10">
    <property type="match status" value="1"/>
</dbReference>
<dbReference type="AlphaFoldDB" id="A0A7X2M052"/>
<keyword evidence="4 10" id="KW-0378">Hydrolase</keyword>
<keyword evidence="5 10" id="KW-0460">Magnesium</keyword>
<evidence type="ECO:0000256" key="10">
    <source>
        <dbReference type="HAMAP-Rule" id="MF_00648"/>
    </source>
</evidence>
<evidence type="ECO:0000313" key="12">
    <source>
        <dbReference type="EMBL" id="MRX72712.1"/>
    </source>
</evidence>
<proteinExistence type="inferred from homology"/>
<evidence type="ECO:0000256" key="6">
    <source>
        <dbReference type="ARBA" id="ARBA00023080"/>
    </source>
</evidence>
<dbReference type="GO" id="GO:0103023">
    <property type="term" value="F:ITPase activity"/>
    <property type="evidence" value="ECO:0007669"/>
    <property type="project" value="UniProtKB-EC"/>
</dbReference>
<name>A0A7X2M052_9BACI</name>
<feature type="binding site" evidence="10">
    <location>
        <begin position="63"/>
        <end position="64"/>
    </location>
    <ligand>
        <name>substrate</name>
    </ligand>
</feature>
<keyword evidence="2 10" id="KW-0479">Metal-binding</keyword>
<dbReference type="OrthoDB" id="164951at2"/>
<dbReference type="Proteomes" id="UP000448867">
    <property type="component" value="Unassembled WGS sequence"/>
</dbReference>
<keyword evidence="6 10" id="KW-0546">Nucleotide metabolism</keyword>
<evidence type="ECO:0000256" key="3">
    <source>
        <dbReference type="ARBA" id="ARBA00022741"/>
    </source>
</evidence>
<keyword evidence="3 10" id="KW-0547">Nucleotide-binding</keyword>
<keyword evidence="7 10" id="KW-0464">Manganese</keyword>
<comment type="similarity">
    <text evidence="10">Belongs to the YjjX NTPase family.</text>
</comment>
<feature type="binding site" evidence="10">
    <location>
        <position position="63"/>
    </location>
    <ligand>
        <name>Mg(2+)</name>
        <dbReference type="ChEBI" id="CHEBI:18420"/>
    </ligand>
</feature>
<comment type="cofactor">
    <cofactor evidence="1">
        <name>Mn(2+)</name>
        <dbReference type="ChEBI" id="CHEBI:29035"/>
    </cofactor>
</comment>
<keyword evidence="13" id="KW-1185">Reference proteome</keyword>
<dbReference type="EC" id="3.6.1.73" evidence="10"/>
<dbReference type="RefSeq" id="WP_154307871.1">
    <property type="nucleotide sequence ID" value="NZ_WKKI01000020.1"/>
</dbReference>
<evidence type="ECO:0000256" key="8">
    <source>
        <dbReference type="ARBA" id="ARBA00048174"/>
    </source>
</evidence>
<accession>A0A7X2M052</accession>
<comment type="cofactor">
    <cofactor evidence="10">
        <name>Mg(2+)</name>
        <dbReference type="ChEBI" id="CHEBI:18420"/>
    </cofactor>
    <cofactor evidence="10">
        <name>Mn(2+)</name>
        <dbReference type="ChEBI" id="CHEBI:29035"/>
    </cofactor>
    <text evidence="10">Binds 1 divalent metal cation per subunit; can use either Mg(2+) or Mn(2+).</text>
</comment>
<reference evidence="12 13" key="1">
    <citation type="submission" date="2019-11" db="EMBL/GenBank/DDBJ databases">
        <title>Bacillus lacus genome.</title>
        <authorList>
            <person name="Allen C.J."/>
            <person name="Newman J.D."/>
        </authorList>
    </citation>
    <scope>NUCLEOTIDE SEQUENCE [LARGE SCALE GENOMIC DNA]</scope>
    <source>
        <strain evidence="12 13">KCTC 33946</strain>
    </source>
</reference>
<comment type="caution">
    <text evidence="12">The sequence shown here is derived from an EMBL/GenBank/DDBJ whole genome shotgun (WGS) entry which is preliminary data.</text>
</comment>
<evidence type="ECO:0000313" key="13">
    <source>
        <dbReference type="Proteomes" id="UP000448867"/>
    </source>
</evidence>
<dbReference type="EMBL" id="WKKI01000020">
    <property type="protein sequence ID" value="MRX72712.1"/>
    <property type="molecule type" value="Genomic_DNA"/>
</dbReference>
<evidence type="ECO:0000256" key="5">
    <source>
        <dbReference type="ARBA" id="ARBA00022842"/>
    </source>
</evidence>
<sequence>MQIAVGTLNKAKLEAVRKAMLVEQSAVIFPVDVPSGVSSQPFSDEETMLGAVNRSKKAAEFGEADAGIGLEGGIYEDSSGFYLTNWGALTDKTGKVFTAGGARILLPYEIGLHVKKGVELGIVMDSLFSAENIREKEGAVGIFTNGMVSRSEMFVHIVKLLMGQYYFHYNR</sequence>
<dbReference type="GO" id="GO:0000166">
    <property type="term" value="F:nucleotide binding"/>
    <property type="evidence" value="ECO:0007669"/>
    <property type="project" value="UniProtKB-KW"/>
</dbReference>
<dbReference type="InterPro" id="IPR026533">
    <property type="entry name" value="NTPase/PRRC1"/>
</dbReference>
<comment type="catalytic activity">
    <reaction evidence="8 10">
        <text>ITP + H2O = IDP + phosphate + H(+)</text>
        <dbReference type="Rhea" id="RHEA:28330"/>
        <dbReference type="ChEBI" id="CHEBI:15377"/>
        <dbReference type="ChEBI" id="CHEBI:15378"/>
        <dbReference type="ChEBI" id="CHEBI:43474"/>
        <dbReference type="ChEBI" id="CHEBI:58280"/>
        <dbReference type="ChEBI" id="CHEBI:61402"/>
        <dbReference type="EC" id="3.6.1.73"/>
    </reaction>
</comment>
<organism evidence="12 13">
    <name type="scientific">Metabacillus lacus</name>
    <dbReference type="NCBI Taxonomy" id="1983721"/>
    <lineage>
        <taxon>Bacteria</taxon>
        <taxon>Bacillati</taxon>
        <taxon>Bacillota</taxon>
        <taxon>Bacilli</taxon>
        <taxon>Bacillales</taxon>
        <taxon>Bacillaceae</taxon>
        <taxon>Metabacillus</taxon>
    </lineage>
</organism>
<dbReference type="InterPro" id="IPR029001">
    <property type="entry name" value="ITPase-like_fam"/>
</dbReference>
<evidence type="ECO:0000256" key="7">
    <source>
        <dbReference type="ARBA" id="ARBA00023211"/>
    </source>
</evidence>
<dbReference type="Pfam" id="PF01931">
    <property type="entry name" value="NTPase_I-T"/>
    <property type="match status" value="1"/>
</dbReference>
<evidence type="ECO:0000256" key="9">
    <source>
        <dbReference type="ARBA" id="ARBA00048781"/>
    </source>
</evidence>
<dbReference type="SUPFAM" id="SSF52972">
    <property type="entry name" value="ITPase-like"/>
    <property type="match status" value="1"/>
</dbReference>
<evidence type="ECO:0000256" key="4">
    <source>
        <dbReference type="ARBA" id="ARBA00022801"/>
    </source>
</evidence>
<comment type="subunit">
    <text evidence="10">Homodimer.</text>
</comment>
<comment type="catalytic activity">
    <reaction evidence="9 10">
        <text>XTP + H2O = XDP + phosphate + H(+)</text>
        <dbReference type="Rhea" id="RHEA:28406"/>
        <dbReference type="ChEBI" id="CHEBI:15377"/>
        <dbReference type="ChEBI" id="CHEBI:15378"/>
        <dbReference type="ChEBI" id="CHEBI:43474"/>
        <dbReference type="ChEBI" id="CHEBI:59884"/>
        <dbReference type="ChEBI" id="CHEBI:61314"/>
        <dbReference type="EC" id="3.6.1.73"/>
    </reaction>
</comment>
<evidence type="ECO:0000256" key="1">
    <source>
        <dbReference type="ARBA" id="ARBA00001936"/>
    </source>
</evidence>
<dbReference type="HAMAP" id="MF_00648">
    <property type="entry name" value="Non_canon_purine_NTPase_YjjX"/>
    <property type="match status" value="1"/>
</dbReference>
<feature type="domain" description="Non-canonical purine NTP phosphatase/PRRC1" evidence="11">
    <location>
        <begin position="6"/>
        <end position="161"/>
    </location>
</feature>
<evidence type="ECO:0000259" key="11">
    <source>
        <dbReference type="Pfam" id="PF01931"/>
    </source>
</evidence>
<dbReference type="NCBIfam" id="NF002850">
    <property type="entry name" value="PRK03114.1"/>
    <property type="match status" value="1"/>
</dbReference>
<dbReference type="GO" id="GO:0046872">
    <property type="term" value="F:metal ion binding"/>
    <property type="evidence" value="ECO:0007669"/>
    <property type="project" value="UniProtKB-KW"/>
</dbReference>
<dbReference type="PANTHER" id="PTHR34699:SF2">
    <property type="entry name" value="NON-CANONICAL PURINE NTP PHOSPHATASE_PRRC1 DOMAIN-CONTAINING PROTEIN"/>
    <property type="match status" value="1"/>
</dbReference>
<comment type="function">
    <text evidence="10">Phosphatase that hydrolyzes non-canonical purine nucleotides such as XTP and ITP to their respective diphosphate derivatives. Probably excludes non-canonical purines from DNA/RNA precursor pool, thus preventing their incorporation into DNA/RNA and avoiding chromosomal lesions.</text>
</comment>
<comment type="caution">
    <text evidence="10">Lacks conserved residue(s) required for the propagation of feature annotation.</text>
</comment>
<dbReference type="PANTHER" id="PTHR34699">
    <property type="match status" value="1"/>
</dbReference>
<dbReference type="InterPro" id="IPR050299">
    <property type="entry name" value="YjjX_NTPase"/>
</dbReference>
<dbReference type="InterPro" id="IPR002786">
    <property type="entry name" value="Non_canon_purine_NTPase"/>
</dbReference>
<gene>
    <name evidence="12" type="ORF">GJU40_11185</name>
</gene>
<evidence type="ECO:0000256" key="2">
    <source>
        <dbReference type="ARBA" id="ARBA00022723"/>
    </source>
</evidence>